<dbReference type="Proteomes" id="UP001140091">
    <property type="component" value="Unassembled WGS sequence"/>
</dbReference>
<dbReference type="AlphaFoldDB" id="A0A9W8IXI9"/>
<name>A0A9W8IXI9_9AGAR</name>
<accession>A0A9W8IXI9</accession>
<protein>
    <submittedName>
        <fullName evidence="1">Uncharacterized protein</fullName>
    </submittedName>
</protein>
<evidence type="ECO:0000313" key="2">
    <source>
        <dbReference type="Proteomes" id="UP001140091"/>
    </source>
</evidence>
<sequence length="284" mass="31256">MLQDTLGPEGQGHSFGAYEFSFVSPTLFHVMMLANGVGSIDLYSINPASITPAGFTYVASLLLPPVNQGVEIVPVRYNESLQTNGSPNHFGTSHLSVLQIKYTTQFGFYSSEQFQLVVPTSVFIDYWNESQSGTLGLSTTVQWNNWGPSKTRWIPGRPLIPQSLFDSRPENLWTRYLCGQRVLALPSESPGIEVLDFDFDPTSPPVNLDPGLQQDICIDSTVIPAGNVFSDDVISSLPYIKSTWRGALNEDFAGFAIDEERIIAISVEGSGSDRRISKLTTMTF</sequence>
<keyword evidence="2" id="KW-1185">Reference proteome</keyword>
<dbReference type="EMBL" id="JANBPK010001219">
    <property type="protein sequence ID" value="KAJ2924480.1"/>
    <property type="molecule type" value="Genomic_DNA"/>
</dbReference>
<gene>
    <name evidence="1" type="ORF">H1R20_g12609</name>
</gene>
<feature type="non-terminal residue" evidence="1">
    <location>
        <position position="284"/>
    </location>
</feature>
<reference evidence="1" key="1">
    <citation type="submission" date="2022-06" db="EMBL/GenBank/DDBJ databases">
        <title>Genome Sequence of Candolleomyces eurysporus.</title>
        <authorList>
            <person name="Buettner E."/>
        </authorList>
    </citation>
    <scope>NUCLEOTIDE SEQUENCE</scope>
    <source>
        <strain evidence="1">VTCC 930004</strain>
    </source>
</reference>
<organism evidence="1 2">
    <name type="scientific">Candolleomyces eurysporus</name>
    <dbReference type="NCBI Taxonomy" id="2828524"/>
    <lineage>
        <taxon>Eukaryota</taxon>
        <taxon>Fungi</taxon>
        <taxon>Dikarya</taxon>
        <taxon>Basidiomycota</taxon>
        <taxon>Agaricomycotina</taxon>
        <taxon>Agaricomycetes</taxon>
        <taxon>Agaricomycetidae</taxon>
        <taxon>Agaricales</taxon>
        <taxon>Agaricineae</taxon>
        <taxon>Psathyrellaceae</taxon>
        <taxon>Candolleomyces</taxon>
    </lineage>
</organism>
<proteinExistence type="predicted"/>
<comment type="caution">
    <text evidence="1">The sequence shown here is derived from an EMBL/GenBank/DDBJ whole genome shotgun (WGS) entry which is preliminary data.</text>
</comment>
<evidence type="ECO:0000313" key="1">
    <source>
        <dbReference type="EMBL" id="KAJ2924480.1"/>
    </source>
</evidence>
<dbReference type="OrthoDB" id="2745718at2759"/>